<dbReference type="Pfam" id="PF12802">
    <property type="entry name" value="MarR_2"/>
    <property type="match status" value="1"/>
</dbReference>
<protein>
    <submittedName>
        <fullName evidence="3">ROK family transcriptional regulator</fullName>
    </submittedName>
</protein>
<evidence type="ECO:0000256" key="1">
    <source>
        <dbReference type="ARBA" id="ARBA00006479"/>
    </source>
</evidence>
<sequence>MPAPVPGTPSLLRAINDRAALEALLARGPLTRPQISDLTGISKPTASQLLARLEEAGLVVRDGVREGLPGRTAELYRIDGAAAHVAGADVTPTRIRVSVADLTGAVVGEHTLPTPARTGVDVVARMSEALDGAAAAAGLARTALHRAVIGIQGAIDPATGRLGYAAHIPGWHIPDLAGTLAGGLGVRVAIENDVNLAALAERAGGQAAGTRDFVLLWVADGVGMAVVLDGALHRGATGGAGEIGYAPAVGAPLMRDVRRTHTGGVHSLTGGAAVLKLMREHGFRGRDAATALGRAAAEVGAGRAGTRTAADAGARAERALTELATRLGATLATVVAVLDPALVVLTGDVLRAGGEPLRARVEQHLHSLTIPRPKVRLSSLEGNPVLAGALQQALQETRDEVFSTTVPDTPRS</sequence>
<feature type="domain" description="HTH marR-type" evidence="2">
    <location>
        <begin position="20"/>
        <end position="61"/>
    </location>
</feature>
<dbReference type="PANTHER" id="PTHR18964:SF149">
    <property type="entry name" value="BIFUNCTIONAL UDP-N-ACETYLGLUCOSAMINE 2-EPIMERASE_N-ACETYLMANNOSAMINE KINASE"/>
    <property type="match status" value="1"/>
</dbReference>
<dbReference type="InterPro" id="IPR000835">
    <property type="entry name" value="HTH_MarR-typ"/>
</dbReference>
<evidence type="ECO:0000313" key="3">
    <source>
        <dbReference type="EMBL" id="QKG19341.1"/>
    </source>
</evidence>
<dbReference type="GO" id="GO:0003700">
    <property type="term" value="F:DNA-binding transcription factor activity"/>
    <property type="evidence" value="ECO:0007669"/>
    <property type="project" value="InterPro"/>
</dbReference>
<dbReference type="CDD" id="cd00090">
    <property type="entry name" value="HTH_ARSR"/>
    <property type="match status" value="1"/>
</dbReference>
<dbReference type="InterPro" id="IPR011991">
    <property type="entry name" value="ArsR-like_HTH"/>
</dbReference>
<evidence type="ECO:0000313" key="4">
    <source>
        <dbReference type="Proteomes" id="UP000501240"/>
    </source>
</evidence>
<gene>
    <name evidence="3" type="ORF">ACTIVE_0977</name>
</gene>
<proteinExistence type="inferred from homology"/>
<name>A0A7D3ZH37_ACTVE</name>
<dbReference type="InterPro" id="IPR000600">
    <property type="entry name" value="ROK"/>
</dbReference>
<dbReference type="SUPFAM" id="SSF53067">
    <property type="entry name" value="Actin-like ATPase domain"/>
    <property type="match status" value="1"/>
</dbReference>
<dbReference type="InterPro" id="IPR036388">
    <property type="entry name" value="WH-like_DNA-bd_sf"/>
</dbReference>
<dbReference type="Pfam" id="PF00480">
    <property type="entry name" value="ROK"/>
    <property type="match status" value="1"/>
</dbReference>
<dbReference type="Gene3D" id="3.30.420.40">
    <property type="match status" value="2"/>
</dbReference>
<dbReference type="Gene3D" id="1.10.10.10">
    <property type="entry name" value="Winged helix-like DNA-binding domain superfamily/Winged helix DNA-binding domain"/>
    <property type="match status" value="1"/>
</dbReference>
<accession>A0A7D3ZH37</accession>
<dbReference type="RefSeq" id="WP_173093245.1">
    <property type="nucleotide sequence ID" value="NZ_CP053892.1"/>
</dbReference>
<dbReference type="InterPro" id="IPR036390">
    <property type="entry name" value="WH_DNA-bd_sf"/>
</dbReference>
<reference evidence="3 4" key="1">
    <citation type="submission" date="2020-05" db="EMBL/GenBank/DDBJ databases">
        <title>Actinomadura verrucosospora NRRL-B18236 (PFL_A860) Genome sequencing and assembly.</title>
        <authorList>
            <person name="Samborskyy M."/>
        </authorList>
    </citation>
    <scope>NUCLEOTIDE SEQUENCE [LARGE SCALE GENOMIC DNA]</scope>
    <source>
        <strain evidence="3 4">NRRL:B18236</strain>
    </source>
</reference>
<dbReference type="EMBL" id="CP053892">
    <property type="protein sequence ID" value="QKG19341.1"/>
    <property type="molecule type" value="Genomic_DNA"/>
</dbReference>
<keyword evidence="4" id="KW-1185">Reference proteome</keyword>
<dbReference type="SUPFAM" id="SSF46785">
    <property type="entry name" value="Winged helix' DNA-binding domain"/>
    <property type="match status" value="1"/>
</dbReference>
<comment type="similarity">
    <text evidence="1">Belongs to the ROK (NagC/XylR) family.</text>
</comment>
<dbReference type="InterPro" id="IPR043129">
    <property type="entry name" value="ATPase_NBD"/>
</dbReference>
<organism evidence="3 4">
    <name type="scientific">Actinomadura verrucosospora</name>
    <dbReference type="NCBI Taxonomy" id="46165"/>
    <lineage>
        <taxon>Bacteria</taxon>
        <taxon>Bacillati</taxon>
        <taxon>Actinomycetota</taxon>
        <taxon>Actinomycetes</taxon>
        <taxon>Streptosporangiales</taxon>
        <taxon>Thermomonosporaceae</taxon>
        <taxon>Actinomadura</taxon>
    </lineage>
</organism>
<dbReference type="Proteomes" id="UP000501240">
    <property type="component" value="Chromosome"/>
</dbReference>
<dbReference type="AlphaFoldDB" id="A0A7D3ZH37"/>
<evidence type="ECO:0000259" key="2">
    <source>
        <dbReference type="Pfam" id="PF12802"/>
    </source>
</evidence>
<dbReference type="CDD" id="cd23763">
    <property type="entry name" value="ASKHA_ATPase_ROK"/>
    <property type="match status" value="1"/>
</dbReference>
<dbReference type="PANTHER" id="PTHR18964">
    <property type="entry name" value="ROK (REPRESSOR, ORF, KINASE) FAMILY"/>
    <property type="match status" value="1"/>
</dbReference>